<dbReference type="AlphaFoldDB" id="A0A6H2A1D3"/>
<evidence type="ECO:0000313" key="1">
    <source>
        <dbReference type="EMBL" id="QJA53624.1"/>
    </source>
</evidence>
<protein>
    <submittedName>
        <fullName evidence="1">Uncharacterized protein</fullName>
    </submittedName>
</protein>
<sequence length="87" mass="9266">MAKKYERQCWSCGGRDMDLTSYGARCRKCGATWTDLPASGGAALSIENDPREPGYHPDKVTLAHPAAGVKRSAAAARLRAADKTGSK</sequence>
<accession>A0A6H2A1D3</accession>
<organism evidence="1">
    <name type="scientific">viral metagenome</name>
    <dbReference type="NCBI Taxonomy" id="1070528"/>
    <lineage>
        <taxon>unclassified sequences</taxon>
        <taxon>metagenomes</taxon>
        <taxon>organismal metagenomes</taxon>
    </lineage>
</organism>
<name>A0A6H2A1D3_9ZZZZ</name>
<dbReference type="EMBL" id="MT144436">
    <property type="protein sequence ID" value="QJA53624.1"/>
    <property type="molecule type" value="Genomic_DNA"/>
</dbReference>
<proteinExistence type="predicted"/>
<gene>
    <name evidence="1" type="ORF">TM448A03751_0008</name>
</gene>
<reference evidence="1" key="1">
    <citation type="submission" date="2020-03" db="EMBL/GenBank/DDBJ databases">
        <title>The deep terrestrial virosphere.</title>
        <authorList>
            <person name="Holmfeldt K."/>
            <person name="Nilsson E."/>
            <person name="Simone D."/>
            <person name="Lopez-Fernandez M."/>
            <person name="Wu X."/>
            <person name="de Brujin I."/>
            <person name="Lundin D."/>
            <person name="Andersson A."/>
            <person name="Bertilsson S."/>
            <person name="Dopson M."/>
        </authorList>
    </citation>
    <scope>NUCLEOTIDE SEQUENCE</scope>
    <source>
        <strain evidence="1">TM448A03751</strain>
    </source>
</reference>